<dbReference type="InterPro" id="IPR013324">
    <property type="entry name" value="RNA_pol_sigma_r3/r4-like"/>
</dbReference>
<dbReference type="SUPFAM" id="SSF88659">
    <property type="entry name" value="Sigma3 and sigma4 domains of RNA polymerase sigma factors"/>
    <property type="match status" value="1"/>
</dbReference>
<comment type="caution">
    <text evidence="7">The sequence shown here is derived from an EMBL/GenBank/DDBJ whole genome shotgun (WGS) entry which is preliminary data.</text>
</comment>
<dbReference type="SUPFAM" id="SSF88946">
    <property type="entry name" value="Sigma2 domain of RNA polymerase sigma factors"/>
    <property type="match status" value="1"/>
</dbReference>
<evidence type="ECO:0000313" key="8">
    <source>
        <dbReference type="Proteomes" id="UP000598271"/>
    </source>
</evidence>
<dbReference type="GO" id="GO:0003677">
    <property type="term" value="F:DNA binding"/>
    <property type="evidence" value="ECO:0007669"/>
    <property type="project" value="InterPro"/>
</dbReference>
<dbReference type="NCBIfam" id="TIGR02937">
    <property type="entry name" value="sigma70-ECF"/>
    <property type="match status" value="1"/>
</dbReference>
<evidence type="ECO:0000256" key="1">
    <source>
        <dbReference type="ARBA" id="ARBA00010641"/>
    </source>
</evidence>
<evidence type="ECO:0000259" key="6">
    <source>
        <dbReference type="Pfam" id="PF08281"/>
    </source>
</evidence>
<proteinExistence type="inferred from homology"/>
<dbReference type="Proteomes" id="UP000598271">
    <property type="component" value="Unassembled WGS sequence"/>
</dbReference>
<gene>
    <name evidence="7" type="ORF">GCM10007390_20390</name>
</gene>
<keyword evidence="3" id="KW-0731">Sigma factor</keyword>
<dbReference type="AlphaFoldDB" id="A0A8J3D9Z0"/>
<dbReference type="PANTHER" id="PTHR43133:SF46">
    <property type="entry name" value="RNA POLYMERASE SIGMA-70 FACTOR ECF SUBFAMILY"/>
    <property type="match status" value="1"/>
</dbReference>
<feature type="domain" description="RNA polymerase sigma-70 region 2" evidence="5">
    <location>
        <begin position="23"/>
        <end position="90"/>
    </location>
</feature>
<dbReference type="Pfam" id="PF08281">
    <property type="entry name" value="Sigma70_r4_2"/>
    <property type="match status" value="1"/>
</dbReference>
<dbReference type="Pfam" id="PF04542">
    <property type="entry name" value="Sigma70_r2"/>
    <property type="match status" value="1"/>
</dbReference>
<dbReference type="EMBL" id="BMXF01000002">
    <property type="protein sequence ID" value="GHB67012.1"/>
    <property type="molecule type" value="Genomic_DNA"/>
</dbReference>
<protein>
    <submittedName>
        <fullName evidence="7">RNA polymerase sigma-70 factor</fullName>
    </submittedName>
</protein>
<evidence type="ECO:0000313" key="7">
    <source>
        <dbReference type="EMBL" id="GHB67012.1"/>
    </source>
</evidence>
<keyword evidence="8" id="KW-1185">Reference proteome</keyword>
<dbReference type="Gene3D" id="1.10.1740.10">
    <property type="match status" value="1"/>
</dbReference>
<evidence type="ECO:0000259" key="5">
    <source>
        <dbReference type="Pfam" id="PF04542"/>
    </source>
</evidence>
<evidence type="ECO:0000256" key="2">
    <source>
        <dbReference type="ARBA" id="ARBA00023015"/>
    </source>
</evidence>
<accession>A0A8J3D9Z0</accession>
<dbReference type="RefSeq" id="WP_189564346.1">
    <property type="nucleotide sequence ID" value="NZ_BMXF01000002.1"/>
</dbReference>
<comment type="similarity">
    <text evidence="1">Belongs to the sigma-70 factor family. ECF subfamily.</text>
</comment>
<dbReference type="InterPro" id="IPR013325">
    <property type="entry name" value="RNA_pol_sigma_r2"/>
</dbReference>
<keyword evidence="2" id="KW-0805">Transcription regulation</keyword>
<keyword evidence="4" id="KW-0804">Transcription</keyword>
<organism evidence="7 8">
    <name type="scientific">Persicitalea jodogahamensis</name>
    <dbReference type="NCBI Taxonomy" id="402147"/>
    <lineage>
        <taxon>Bacteria</taxon>
        <taxon>Pseudomonadati</taxon>
        <taxon>Bacteroidota</taxon>
        <taxon>Cytophagia</taxon>
        <taxon>Cytophagales</taxon>
        <taxon>Spirosomataceae</taxon>
        <taxon>Persicitalea</taxon>
    </lineage>
</organism>
<dbReference type="InterPro" id="IPR007627">
    <property type="entry name" value="RNA_pol_sigma70_r2"/>
</dbReference>
<dbReference type="InterPro" id="IPR036388">
    <property type="entry name" value="WH-like_DNA-bd_sf"/>
</dbReference>
<dbReference type="InterPro" id="IPR014284">
    <property type="entry name" value="RNA_pol_sigma-70_dom"/>
</dbReference>
<reference evidence="7 8" key="1">
    <citation type="journal article" date="2014" name="Int. J. Syst. Evol. Microbiol.">
        <title>Complete genome sequence of Corynebacterium casei LMG S-19264T (=DSM 44701T), isolated from a smear-ripened cheese.</title>
        <authorList>
            <consortium name="US DOE Joint Genome Institute (JGI-PGF)"/>
            <person name="Walter F."/>
            <person name="Albersmeier A."/>
            <person name="Kalinowski J."/>
            <person name="Ruckert C."/>
        </authorList>
    </citation>
    <scope>NUCLEOTIDE SEQUENCE [LARGE SCALE GENOMIC DNA]</scope>
    <source>
        <strain evidence="7 8">KCTC 12866</strain>
    </source>
</reference>
<evidence type="ECO:0000256" key="3">
    <source>
        <dbReference type="ARBA" id="ARBA00023082"/>
    </source>
</evidence>
<dbReference type="InterPro" id="IPR013249">
    <property type="entry name" value="RNA_pol_sigma70_r4_t2"/>
</dbReference>
<dbReference type="GO" id="GO:0006352">
    <property type="term" value="P:DNA-templated transcription initiation"/>
    <property type="evidence" value="ECO:0007669"/>
    <property type="project" value="InterPro"/>
</dbReference>
<dbReference type="PANTHER" id="PTHR43133">
    <property type="entry name" value="RNA POLYMERASE ECF-TYPE SIGMA FACTO"/>
    <property type="match status" value="1"/>
</dbReference>
<feature type="domain" description="RNA polymerase sigma factor 70 region 4 type 2" evidence="6">
    <location>
        <begin position="125"/>
        <end position="170"/>
    </location>
</feature>
<name>A0A8J3D9Z0_9BACT</name>
<evidence type="ECO:0000256" key="4">
    <source>
        <dbReference type="ARBA" id="ARBA00023163"/>
    </source>
</evidence>
<dbReference type="GO" id="GO:0016987">
    <property type="term" value="F:sigma factor activity"/>
    <property type="evidence" value="ECO:0007669"/>
    <property type="project" value="UniProtKB-KW"/>
</dbReference>
<dbReference type="InterPro" id="IPR039425">
    <property type="entry name" value="RNA_pol_sigma-70-like"/>
</dbReference>
<sequence length="181" mass="21075">MFSDKDLFKHISQDDPNAFGIIFHRYRGTLAKVLARYSDDSEQVKDWMQEIYLKLWENRRSMTMEKVENPKAYFITSARNHVIRELSKKKQIHFATVEANKLPEVADHNLEEGINHRELWHAYKVALGKMPARTQETFFLNREGGLSYGEVANRLGVSVKTVESQVGRALCILRQELVCYV</sequence>
<dbReference type="Gene3D" id="1.10.10.10">
    <property type="entry name" value="Winged helix-like DNA-binding domain superfamily/Winged helix DNA-binding domain"/>
    <property type="match status" value="1"/>
</dbReference>